<reference evidence="3" key="2">
    <citation type="submission" date="2015-01" db="EMBL/GenBank/DDBJ databases">
        <title>Evolutionary Origins and Diversification of the Mycorrhizal Mutualists.</title>
        <authorList>
            <consortium name="DOE Joint Genome Institute"/>
            <consortium name="Mycorrhizal Genomics Consortium"/>
            <person name="Kohler A."/>
            <person name="Kuo A."/>
            <person name="Nagy L.G."/>
            <person name="Floudas D."/>
            <person name="Copeland A."/>
            <person name="Barry K.W."/>
            <person name="Cichocki N."/>
            <person name="Veneault-Fourrey C."/>
            <person name="LaButti K."/>
            <person name="Lindquist E.A."/>
            <person name="Lipzen A."/>
            <person name="Lundell T."/>
            <person name="Morin E."/>
            <person name="Murat C."/>
            <person name="Riley R."/>
            <person name="Ohm R."/>
            <person name="Sun H."/>
            <person name="Tunlid A."/>
            <person name="Henrissat B."/>
            <person name="Grigoriev I.V."/>
            <person name="Hibbett D.S."/>
            <person name="Martin F."/>
        </authorList>
    </citation>
    <scope>NUCLEOTIDE SEQUENCE [LARGE SCALE GENOMIC DNA]</scope>
    <source>
        <strain evidence="3">Foug A</strain>
    </source>
</reference>
<gene>
    <name evidence="2" type="ORF">SCLCIDRAFT_22524</name>
</gene>
<name>A0A0C3AL27_9AGAM</name>
<dbReference type="Proteomes" id="UP000053989">
    <property type="component" value="Unassembled WGS sequence"/>
</dbReference>
<organism evidence="2 3">
    <name type="scientific">Scleroderma citrinum Foug A</name>
    <dbReference type="NCBI Taxonomy" id="1036808"/>
    <lineage>
        <taxon>Eukaryota</taxon>
        <taxon>Fungi</taxon>
        <taxon>Dikarya</taxon>
        <taxon>Basidiomycota</taxon>
        <taxon>Agaricomycotina</taxon>
        <taxon>Agaricomycetes</taxon>
        <taxon>Agaricomycetidae</taxon>
        <taxon>Boletales</taxon>
        <taxon>Sclerodermatineae</taxon>
        <taxon>Sclerodermataceae</taxon>
        <taxon>Scleroderma</taxon>
    </lineage>
</organism>
<feature type="region of interest" description="Disordered" evidence="1">
    <location>
        <begin position="1"/>
        <end position="34"/>
    </location>
</feature>
<sequence>MANPGRAMSKAGTSRPPPPTADPPGQATSGRPTTRSSTLLISDIIEDSTEPITNAETARKFLDLMQVCIPGITMTPELLSHALFHISLKSATPTVCSLIWATAFLMTELMVSPIISSIQKLLTLDGTNPTDSPTSSQKEELKMITEKLDTAIDQWSTQQEEMKATLSKRQLHSSLNRDHENAVTSHPYVPKPTPQTFRDVVANEQPPTTPRIREIPPGLDQARGRSTIKQRQLLMDPDMDHPLIKPDTPSDTLAKIFQKALESMKTDSALPLKLQSIFRLRNQGIILELTSAEAAAWLRSPSNRLELMEKLGGKICLKDRQFNVVIPFFLISTDINSADTLRTIEEESRIQNGTISQIRWIKDPARRDRRQ</sequence>
<accession>A0A0C3AL27</accession>
<evidence type="ECO:0000313" key="2">
    <source>
        <dbReference type="EMBL" id="KIM65627.1"/>
    </source>
</evidence>
<evidence type="ECO:0000256" key="1">
    <source>
        <dbReference type="SAM" id="MobiDB-lite"/>
    </source>
</evidence>
<dbReference type="HOGENOM" id="CLU_031133_1_0_1"/>
<reference evidence="2 3" key="1">
    <citation type="submission" date="2014-04" db="EMBL/GenBank/DDBJ databases">
        <authorList>
            <consortium name="DOE Joint Genome Institute"/>
            <person name="Kuo A."/>
            <person name="Kohler A."/>
            <person name="Nagy L.G."/>
            <person name="Floudas D."/>
            <person name="Copeland A."/>
            <person name="Barry K.W."/>
            <person name="Cichocki N."/>
            <person name="Veneault-Fourrey C."/>
            <person name="LaButti K."/>
            <person name="Lindquist E.A."/>
            <person name="Lipzen A."/>
            <person name="Lundell T."/>
            <person name="Morin E."/>
            <person name="Murat C."/>
            <person name="Sun H."/>
            <person name="Tunlid A."/>
            <person name="Henrissat B."/>
            <person name="Grigoriev I.V."/>
            <person name="Hibbett D.S."/>
            <person name="Martin F."/>
            <person name="Nordberg H.P."/>
            <person name="Cantor M.N."/>
            <person name="Hua S.X."/>
        </authorList>
    </citation>
    <scope>NUCLEOTIDE SEQUENCE [LARGE SCALE GENOMIC DNA]</scope>
    <source>
        <strain evidence="2 3">Foug A</strain>
    </source>
</reference>
<dbReference type="AlphaFoldDB" id="A0A0C3AL27"/>
<dbReference type="EMBL" id="KN822021">
    <property type="protein sequence ID" value="KIM65627.1"/>
    <property type="molecule type" value="Genomic_DNA"/>
</dbReference>
<keyword evidence="3" id="KW-1185">Reference proteome</keyword>
<proteinExistence type="predicted"/>
<protein>
    <submittedName>
        <fullName evidence="2">Uncharacterized protein</fullName>
    </submittedName>
</protein>
<evidence type="ECO:0000313" key="3">
    <source>
        <dbReference type="Proteomes" id="UP000053989"/>
    </source>
</evidence>
<dbReference type="OrthoDB" id="2800503at2759"/>
<dbReference type="InParanoid" id="A0A0C3AL27"/>